<organism evidence="1 2">
    <name type="scientific">Brotaphodocola catenula</name>
    <dbReference type="NCBI Taxonomy" id="2885361"/>
    <lineage>
        <taxon>Bacteria</taxon>
        <taxon>Bacillati</taxon>
        <taxon>Bacillota</taxon>
        <taxon>Clostridia</taxon>
        <taxon>Lachnospirales</taxon>
        <taxon>Lachnospiraceae</taxon>
        <taxon>Brotaphodocola</taxon>
    </lineage>
</organism>
<name>A0AAE3DJN2_9FIRM</name>
<proteinExistence type="predicted"/>
<evidence type="ECO:0000313" key="1">
    <source>
        <dbReference type="EMBL" id="MCC2164419.1"/>
    </source>
</evidence>
<accession>A0AAE3DJN2</accession>
<dbReference type="RefSeq" id="WP_308451062.1">
    <property type="nucleotide sequence ID" value="NZ_JAJEPU010000013.1"/>
</dbReference>
<evidence type="ECO:0000313" key="2">
    <source>
        <dbReference type="Proteomes" id="UP001198962"/>
    </source>
</evidence>
<keyword evidence="2" id="KW-1185">Reference proteome</keyword>
<protein>
    <submittedName>
        <fullName evidence="1">Uncharacterized protein</fullName>
    </submittedName>
</protein>
<dbReference type="AlphaFoldDB" id="A0AAE3DJN2"/>
<dbReference type="EMBL" id="JAJEPU010000013">
    <property type="protein sequence ID" value="MCC2164419.1"/>
    <property type="molecule type" value="Genomic_DNA"/>
</dbReference>
<dbReference type="Proteomes" id="UP001198962">
    <property type="component" value="Unassembled WGS sequence"/>
</dbReference>
<sequence length="101" mass="12060">MKREHSGEIGRRMYPVMQRFRERARAEFVLLQPKLREEMEEAAKASDHYAQLRLELDQRHCIDEMIEKITSAYECELNWTYMAGILDCLRFLEETDGGDFI</sequence>
<comment type="caution">
    <text evidence="1">The sequence shown here is derived from an EMBL/GenBank/DDBJ whole genome shotgun (WGS) entry which is preliminary data.</text>
</comment>
<gene>
    <name evidence="1" type="ORF">LKD32_05920</name>
</gene>
<reference evidence="1" key="1">
    <citation type="submission" date="2021-10" db="EMBL/GenBank/DDBJ databases">
        <title>Anaerobic single-cell dispensing facilitates the cultivation of human gut bacteria.</title>
        <authorList>
            <person name="Afrizal A."/>
        </authorList>
    </citation>
    <scope>NUCLEOTIDE SEQUENCE</scope>
    <source>
        <strain evidence="1">CLA-AA-H274</strain>
    </source>
</reference>